<gene>
    <name evidence="1" type="primary">SEC31</name>
    <name evidence="1" type="ORF">DSO57_1028219</name>
</gene>
<evidence type="ECO:0000313" key="1">
    <source>
        <dbReference type="EMBL" id="KAJ9080134.1"/>
    </source>
</evidence>
<proteinExistence type="predicted"/>
<protein>
    <submittedName>
        <fullName evidence="1">Protein transport protein S31</fullName>
    </submittedName>
</protein>
<reference evidence="1" key="1">
    <citation type="submission" date="2022-04" db="EMBL/GenBank/DDBJ databases">
        <title>Genome of the entomopathogenic fungus Entomophthora muscae.</title>
        <authorList>
            <person name="Elya C."/>
            <person name="Lovett B.R."/>
            <person name="Lee E."/>
            <person name="Macias A.M."/>
            <person name="Hajek A.E."/>
            <person name="De Bivort B.L."/>
            <person name="Kasson M.T."/>
            <person name="De Fine Licht H.H."/>
            <person name="Stajich J.E."/>
        </authorList>
    </citation>
    <scope>NUCLEOTIDE SEQUENCE</scope>
    <source>
        <strain evidence="1">Berkeley</strain>
    </source>
</reference>
<dbReference type="Proteomes" id="UP001165960">
    <property type="component" value="Unassembled WGS sequence"/>
</dbReference>
<comment type="caution">
    <text evidence="1">The sequence shown here is derived from an EMBL/GenBank/DDBJ whole genome shotgun (WGS) entry which is preliminary data.</text>
</comment>
<dbReference type="EMBL" id="QTSX02001598">
    <property type="protein sequence ID" value="KAJ9080134.1"/>
    <property type="molecule type" value="Genomic_DNA"/>
</dbReference>
<name>A0ACC2TZM9_9FUNG</name>
<organism evidence="1 2">
    <name type="scientific">Entomophthora muscae</name>
    <dbReference type="NCBI Taxonomy" id="34485"/>
    <lineage>
        <taxon>Eukaryota</taxon>
        <taxon>Fungi</taxon>
        <taxon>Fungi incertae sedis</taxon>
        <taxon>Zoopagomycota</taxon>
        <taxon>Entomophthoromycotina</taxon>
        <taxon>Entomophthoromycetes</taxon>
        <taxon>Entomophthorales</taxon>
        <taxon>Entomophthoraceae</taxon>
        <taxon>Entomophthora</taxon>
    </lineage>
</organism>
<accession>A0ACC2TZM9</accession>
<evidence type="ECO:0000313" key="2">
    <source>
        <dbReference type="Proteomes" id="UP001165960"/>
    </source>
</evidence>
<sequence length="915" mass="100805">MSSLAPVTLLYLARLPMTARWLFTRCCLLLERHPPKRLTLTPSARLLPPLRLLPLKTPPKWFRRPVGATFGFGGQLAYFGATEGPRNVTLASISVETQVLQRSDDLENALTTDAVEEYCEKQASSASAENDKITWDVLRLLFKEDSRNQLVQMLGVERNVSKNETEAVLESLGIKPTATEEPAPEEPQESQTEPVEETKDGEVNTFFQEDGQEKDDDFFSQTHKQSEAAPESIVSITTKPFKINGDTSSMEGLLSKMVVIGDFSGAVDLCLQTTRYADALILAMCGGGDLLTKTKKEVFRLRRDEASYVRLLENVIEGNFLDVVQNADLAEWQKIVAMICTYAQGEEFSRLMETLGSRLHKSAEPSASQNALMCFLLAGNMARVVEIWVGDGQTPRSMDSLHLQSLIEKVAIFSKAIDFTEQDDSLALLYMVYYQYASLLASQGYMHTAAKYLSLIPSSHQGPTLFSLDDFSALKYRLYYAGVEVDSIDPSVYPYAPAEIGAPAYEAPQQAFQPAQQQTYQQPQPTYQQAQPPYQPAQPTYPSTQAPFQPAQQPFYGGSYQQPAPYVPEPTQATASPYDMTALYNPYPNYPPTNLPAATTQQEVVPPPSAQKGGPAWNDPPSEVFATKQAPARAQAKAPIMSPFSNSTSANAPPTQQPYQPFNASTLPPPPQDGRAPTPLYRSSPAPARPTPQQGVRQMAAPPALQQGMPQQPSMQQHGMPQQPPMHQQGMPQQPMQRPPPRPSVPAQRPLYQTSPAPPTQAPRANLPGPGTPHPNMGMSQPPRPQQSVISPTPTPPKSQPAPMDRSKMPPKYKQVFEQLSKSLAAVKSAGFPPAQQRMVIDVDRRMTMLFDAMNSDQLHAPLAGLLAEYGQALEAKDYSKALNLQSDMVNRHVDQVGTWVLGLKHIVTLLRSMN</sequence>
<keyword evidence="2" id="KW-1185">Reference proteome</keyword>